<dbReference type="EMBL" id="CP017269">
    <property type="protein sequence ID" value="AOT69530.1"/>
    <property type="molecule type" value="Genomic_DNA"/>
</dbReference>
<accession>A0A1D8GF47</accession>
<dbReference type="KEGG" id="gfe:Gferi_08045"/>
<dbReference type="RefSeq" id="WP_069975304.1">
    <property type="nucleotide sequence ID" value="NZ_CP017269.1"/>
</dbReference>
<organism evidence="1 2">
    <name type="scientific">Geosporobacter ferrireducens</name>
    <dbReference type="NCBI Taxonomy" id="1424294"/>
    <lineage>
        <taxon>Bacteria</taxon>
        <taxon>Bacillati</taxon>
        <taxon>Bacillota</taxon>
        <taxon>Clostridia</taxon>
        <taxon>Peptostreptococcales</taxon>
        <taxon>Thermotaleaceae</taxon>
        <taxon>Geosporobacter</taxon>
    </lineage>
</organism>
<evidence type="ECO:0000313" key="1">
    <source>
        <dbReference type="EMBL" id="AOT69530.1"/>
    </source>
</evidence>
<sequence length="156" mass="18752">MNNRNKLIRKYKQTLVGSKEEIFPLLCPVREKEWLQDWDYKMIYSESGYAEKGCIFETNNNYGSYRWIITKHDKDRHEIQFVKIMTDKIIVIIDIDLEGDNKKLTTCNIQYTFIPLGDEASEDMHNENTENVFNKHMKKWEDSLNYFLKHSEMLLD</sequence>
<evidence type="ECO:0008006" key="3">
    <source>
        <dbReference type="Google" id="ProtNLM"/>
    </source>
</evidence>
<dbReference type="AlphaFoldDB" id="A0A1D8GF47"/>
<dbReference type="Proteomes" id="UP000095743">
    <property type="component" value="Chromosome"/>
</dbReference>
<evidence type="ECO:0000313" key="2">
    <source>
        <dbReference type="Proteomes" id="UP000095743"/>
    </source>
</evidence>
<proteinExistence type="predicted"/>
<gene>
    <name evidence="1" type="ORF">Gferi_08045</name>
</gene>
<dbReference type="OrthoDB" id="5458416at2"/>
<keyword evidence="2" id="KW-1185">Reference proteome</keyword>
<name>A0A1D8GF47_9FIRM</name>
<reference evidence="1 2" key="1">
    <citation type="submission" date="2016-09" db="EMBL/GenBank/DDBJ databases">
        <title>Genomic analysis reveals versatility of anaerobic energy metabolism of Geosporobacter ferrireducens IRF9 of phylum Firmicutes.</title>
        <authorList>
            <person name="Kim S.-J."/>
        </authorList>
    </citation>
    <scope>NUCLEOTIDE SEQUENCE [LARGE SCALE GENOMIC DNA]</scope>
    <source>
        <strain evidence="1 2">IRF9</strain>
    </source>
</reference>
<protein>
    <recommendedName>
        <fullName evidence="3">SRPBCC domain-containing protein</fullName>
    </recommendedName>
</protein>